<reference evidence="1 2" key="1">
    <citation type="journal article" date="2013" name="ISME J.">
        <title>A metabolic model for members of the genus Tetrasphaera involved in enhanced biological phosphorus removal.</title>
        <authorList>
            <person name="Kristiansen R."/>
            <person name="Nguyen H.T.T."/>
            <person name="Saunders A.M."/>
            <person name="Nielsen J.L."/>
            <person name="Wimmer R."/>
            <person name="Le V.Q."/>
            <person name="McIlroy S.J."/>
            <person name="Petrovski S."/>
            <person name="Seviour R.J."/>
            <person name="Calteau A."/>
            <person name="Nielsen K.L."/>
            <person name="Nielsen P.H."/>
        </authorList>
    </citation>
    <scope>NUCLEOTIDE SEQUENCE [LARGE SCALE GENOMIC DNA]</scope>
    <source>
        <strain evidence="1 2">Ben110</strain>
    </source>
</reference>
<protein>
    <submittedName>
        <fullName evidence="1">Uncharacterized protein</fullName>
    </submittedName>
</protein>
<gene>
    <name evidence="1" type="ORF">BN11_2810002</name>
</gene>
<name>W6K3L8_9MICO</name>
<organism evidence="1 2">
    <name type="scientific">Nostocoides australiense Ben110</name>
    <dbReference type="NCBI Taxonomy" id="1193182"/>
    <lineage>
        <taxon>Bacteria</taxon>
        <taxon>Bacillati</taxon>
        <taxon>Actinomycetota</taxon>
        <taxon>Actinomycetes</taxon>
        <taxon>Micrococcales</taxon>
        <taxon>Intrasporangiaceae</taxon>
        <taxon>Nostocoides</taxon>
    </lineage>
</organism>
<comment type="caution">
    <text evidence="1">The sequence shown here is derived from an EMBL/GenBank/DDBJ whole genome shotgun (WGS) entry which is preliminary data.</text>
</comment>
<dbReference type="AlphaFoldDB" id="W6K3L8"/>
<evidence type="ECO:0000313" key="1">
    <source>
        <dbReference type="EMBL" id="CCH73489.1"/>
    </source>
</evidence>
<dbReference type="EMBL" id="CAJA01000203">
    <property type="protein sequence ID" value="CCH73489.1"/>
    <property type="molecule type" value="Genomic_DNA"/>
</dbReference>
<dbReference type="STRING" id="1193182.BN11_2810002"/>
<sequence length="66" mass="6783">MSNSMIPTWTPLSMTAACAQVGVVVRGRGHVCVSSVDLARSLDQTAYATKTTFATKTTGSPPGVAP</sequence>
<keyword evidence="2" id="KW-1185">Reference proteome</keyword>
<dbReference type="RefSeq" id="WP_048699109.1">
    <property type="nucleotide sequence ID" value="NZ_HG764815.1"/>
</dbReference>
<proteinExistence type="predicted"/>
<dbReference type="Proteomes" id="UP000035763">
    <property type="component" value="Unassembled WGS sequence"/>
</dbReference>
<accession>W6K3L8</accession>
<evidence type="ECO:0000313" key="2">
    <source>
        <dbReference type="Proteomes" id="UP000035763"/>
    </source>
</evidence>